<dbReference type="InterPro" id="IPR003601">
    <property type="entry name" value="Topo_IA_2"/>
</dbReference>
<dbReference type="InterPro" id="IPR006171">
    <property type="entry name" value="TOPRIM_dom"/>
</dbReference>
<dbReference type="GO" id="GO:0003677">
    <property type="term" value="F:DNA binding"/>
    <property type="evidence" value="ECO:0007669"/>
    <property type="project" value="UniProtKB-KW"/>
</dbReference>
<organism evidence="9">
    <name type="scientific">viral metagenome</name>
    <dbReference type="NCBI Taxonomy" id="1070528"/>
    <lineage>
        <taxon>unclassified sequences</taxon>
        <taxon>metagenomes</taxon>
        <taxon>organismal metagenomes</taxon>
    </lineage>
</organism>
<dbReference type="EMBL" id="MN739693">
    <property type="protein sequence ID" value="QHT21481.1"/>
    <property type="molecule type" value="Genomic_DNA"/>
</dbReference>
<dbReference type="CDD" id="cd00186">
    <property type="entry name" value="TOP1Ac"/>
    <property type="match status" value="1"/>
</dbReference>
<dbReference type="Pfam" id="PF01131">
    <property type="entry name" value="Topoisom_bac"/>
    <property type="match status" value="1"/>
</dbReference>
<dbReference type="Gene3D" id="1.10.290.10">
    <property type="entry name" value="Topoisomerase I, domain 4"/>
    <property type="match status" value="1"/>
</dbReference>
<evidence type="ECO:0000256" key="6">
    <source>
        <dbReference type="ARBA" id="ARBA00023235"/>
    </source>
</evidence>
<sequence>MVKKYYKRTYQRAPGPRPVEWNESATYLIVVESPSKCKKIESYLGSHYCCIASKGHIRNIKGLSSIDSSMDYHTTYSILDDKKSHVEWMRTVISRFDKRHIYLATDDDREGEAIAWHICDVFGLPLETTHRIKFHEVTEPAIKRALAAPTVIDMNRVNAQKARQILDMMVGYKISPMLWKYIFRDKNNVLSAGRCQTPALRLVYENAEEIRRMAVEKHYQVRGSFYLRKIDFILNRQMETEEQVTAFLEASKTHVHAVTIKEKRETAKPPPKPFHTSLLLQFASTHLHMNPKETMSLCQELYQEGHITYMRTESQQYSCVFLEEAKTFIRRTYDQEVGEDLENRDAGNPHEAIRVTHLEVESVKLENPRANTLYKWIRKNTLESCMLTARYNYIPVTLSAPMGYHYTHTIEIPLFLGWKKVDTSTPCDNHLLYIQSSSQERVPYNRIAGEISIHGKHSHYTEASLIHRLEKMGIGRPSTFASIVETILDRGYVEKKDIVGEKFHMNEFSLVDNEIEIKAVEKYIGNEKGKLVIAPIGTIVSDFLKDHYDTLFEYEYTRKMEDRLDGISRGRGPPWHTLCRDCEKEIDATGSLVKRSYPLKDTSEYEIVYEKYGFALRTTTLGDTRKCKYENIRTDIDVDIERIKSGDYTLEELINVSPTCIHVGDRDVLLKTGPYGRYLQSDSDEKTSFKTLNLDEYETDESVISKAYQDHMTKEMKENKNIIRKLTENLSIRNGKYGAYIYYQTLDMKKPQFYNLNSFKESYRYCNERRLLDWIKEKYNI</sequence>
<proteinExistence type="inferred from homology"/>
<protein>
    <recommendedName>
        <fullName evidence="3">DNA topoisomerase</fullName>
        <ecNumber evidence="3">5.6.2.1</ecNumber>
    </recommendedName>
</protein>
<feature type="domain" description="Topo IA-type catalytic" evidence="8">
    <location>
        <begin position="153"/>
        <end position="589"/>
    </location>
</feature>
<evidence type="ECO:0000256" key="5">
    <source>
        <dbReference type="ARBA" id="ARBA00023125"/>
    </source>
</evidence>
<dbReference type="SUPFAM" id="SSF56712">
    <property type="entry name" value="Prokaryotic type I DNA topoisomerase"/>
    <property type="match status" value="1"/>
</dbReference>
<accession>A0A6C0DYN6</accession>
<dbReference type="PROSITE" id="PS50880">
    <property type="entry name" value="TOPRIM"/>
    <property type="match status" value="1"/>
</dbReference>
<feature type="domain" description="Toprim" evidence="7">
    <location>
        <begin position="26"/>
        <end position="137"/>
    </location>
</feature>
<keyword evidence="4" id="KW-0799">Topoisomerase</keyword>
<dbReference type="SMART" id="SM00437">
    <property type="entry name" value="TOP1Ac"/>
    <property type="match status" value="1"/>
</dbReference>
<dbReference type="PANTHER" id="PTHR42785">
    <property type="entry name" value="DNA TOPOISOMERASE, TYPE IA, CORE"/>
    <property type="match status" value="1"/>
</dbReference>
<dbReference type="Gene3D" id="2.70.20.10">
    <property type="entry name" value="Topoisomerase I, domain 3"/>
    <property type="match status" value="1"/>
</dbReference>
<keyword evidence="6" id="KW-0413">Isomerase</keyword>
<dbReference type="PROSITE" id="PS52039">
    <property type="entry name" value="TOPO_IA_2"/>
    <property type="match status" value="1"/>
</dbReference>
<dbReference type="InterPro" id="IPR013824">
    <property type="entry name" value="Topo_IA_cen_sub1"/>
</dbReference>
<dbReference type="AlphaFoldDB" id="A0A6C0DYN6"/>
<keyword evidence="5" id="KW-0238">DNA-binding</keyword>
<dbReference type="Pfam" id="PF01751">
    <property type="entry name" value="Toprim"/>
    <property type="match status" value="1"/>
</dbReference>
<dbReference type="InterPro" id="IPR000380">
    <property type="entry name" value="Topo_IA"/>
</dbReference>
<dbReference type="InterPro" id="IPR013497">
    <property type="entry name" value="Topo_IA_cen"/>
</dbReference>
<name>A0A6C0DYN6_9ZZZZ</name>
<dbReference type="PROSITE" id="PS00396">
    <property type="entry name" value="TOPO_IA_1"/>
    <property type="match status" value="1"/>
</dbReference>
<dbReference type="InterPro" id="IPR013826">
    <property type="entry name" value="Topo_IA_cen_sub3"/>
</dbReference>
<dbReference type="EC" id="5.6.2.1" evidence="3"/>
<evidence type="ECO:0000256" key="2">
    <source>
        <dbReference type="ARBA" id="ARBA00009446"/>
    </source>
</evidence>
<dbReference type="InterPro" id="IPR013825">
    <property type="entry name" value="Topo_IA_cen_sub2"/>
</dbReference>
<dbReference type="InterPro" id="IPR003602">
    <property type="entry name" value="Topo_IA_DNA-bd_dom"/>
</dbReference>
<evidence type="ECO:0000256" key="1">
    <source>
        <dbReference type="ARBA" id="ARBA00000213"/>
    </source>
</evidence>
<dbReference type="GO" id="GO:0003917">
    <property type="term" value="F:DNA topoisomerase type I (single strand cut, ATP-independent) activity"/>
    <property type="evidence" value="ECO:0007669"/>
    <property type="project" value="UniProtKB-EC"/>
</dbReference>
<dbReference type="Gene3D" id="1.10.460.10">
    <property type="entry name" value="Topoisomerase I, domain 2"/>
    <property type="match status" value="2"/>
</dbReference>
<dbReference type="InterPro" id="IPR023406">
    <property type="entry name" value="Topo_IA_AS"/>
</dbReference>
<dbReference type="PRINTS" id="PR00417">
    <property type="entry name" value="PRTPISMRASEI"/>
</dbReference>
<evidence type="ECO:0000256" key="4">
    <source>
        <dbReference type="ARBA" id="ARBA00023029"/>
    </source>
</evidence>
<evidence type="ECO:0000313" key="9">
    <source>
        <dbReference type="EMBL" id="QHT21481.1"/>
    </source>
</evidence>
<dbReference type="InterPro" id="IPR023405">
    <property type="entry name" value="Topo_IA_core_domain"/>
</dbReference>
<dbReference type="Gene3D" id="3.40.50.140">
    <property type="match status" value="1"/>
</dbReference>
<evidence type="ECO:0000259" key="7">
    <source>
        <dbReference type="PROSITE" id="PS50880"/>
    </source>
</evidence>
<evidence type="ECO:0000256" key="3">
    <source>
        <dbReference type="ARBA" id="ARBA00012891"/>
    </source>
</evidence>
<dbReference type="PANTHER" id="PTHR42785:SF1">
    <property type="entry name" value="DNA TOPOISOMERASE"/>
    <property type="match status" value="1"/>
</dbReference>
<dbReference type="SMART" id="SM00436">
    <property type="entry name" value="TOP1Bc"/>
    <property type="match status" value="1"/>
</dbReference>
<evidence type="ECO:0000259" key="8">
    <source>
        <dbReference type="PROSITE" id="PS52039"/>
    </source>
</evidence>
<comment type="catalytic activity">
    <reaction evidence="1">
        <text>ATP-independent breakage of single-stranded DNA, followed by passage and rejoining.</text>
        <dbReference type="EC" id="5.6.2.1"/>
    </reaction>
</comment>
<dbReference type="SMART" id="SM00493">
    <property type="entry name" value="TOPRIM"/>
    <property type="match status" value="1"/>
</dbReference>
<dbReference type="GO" id="GO:0006265">
    <property type="term" value="P:DNA topological change"/>
    <property type="evidence" value="ECO:0007669"/>
    <property type="project" value="InterPro"/>
</dbReference>
<reference evidence="9" key="1">
    <citation type="journal article" date="2020" name="Nature">
        <title>Giant virus diversity and host interactions through global metagenomics.</title>
        <authorList>
            <person name="Schulz F."/>
            <person name="Roux S."/>
            <person name="Paez-Espino D."/>
            <person name="Jungbluth S."/>
            <person name="Walsh D.A."/>
            <person name="Denef V.J."/>
            <person name="McMahon K.D."/>
            <person name="Konstantinidis K.T."/>
            <person name="Eloe-Fadrosh E.A."/>
            <person name="Kyrpides N.C."/>
            <person name="Woyke T."/>
        </authorList>
    </citation>
    <scope>NUCLEOTIDE SEQUENCE</scope>
    <source>
        <strain evidence="9">GVMAG-M-3300023174-92</strain>
    </source>
</reference>
<comment type="similarity">
    <text evidence="2">Belongs to the type IA topoisomerase family.</text>
</comment>